<feature type="domain" description="PhoD-like phosphatase metallophosphatase" evidence="1">
    <location>
        <begin position="160"/>
        <end position="297"/>
    </location>
</feature>
<dbReference type="Gene3D" id="3.60.21.70">
    <property type="entry name" value="PhoD-like phosphatase"/>
    <property type="match status" value="1"/>
</dbReference>
<accession>A0A1M5I5V0</accession>
<dbReference type="STRING" id="271157.SAMN05444396_106135"/>
<dbReference type="PANTHER" id="PTHR33987">
    <property type="entry name" value="CALCINEURIN-LIKE METALLO-PHOSPHOESTERASE SUPERFAMILY PROTEIN"/>
    <property type="match status" value="1"/>
</dbReference>
<dbReference type="InterPro" id="IPR038607">
    <property type="entry name" value="PhoD-like_sf"/>
</dbReference>
<dbReference type="PROSITE" id="PS51257">
    <property type="entry name" value="PROKAR_LIPOPROTEIN"/>
    <property type="match status" value="1"/>
</dbReference>
<dbReference type="EMBL" id="FQWE01000006">
    <property type="protein sequence ID" value="SHG23163.1"/>
    <property type="molecule type" value="Genomic_DNA"/>
</dbReference>
<keyword evidence="3" id="KW-1185">Reference proteome</keyword>
<dbReference type="OrthoDB" id="9763616at2"/>
<dbReference type="Pfam" id="PF09423">
    <property type="entry name" value="PhoD"/>
    <property type="match status" value="1"/>
</dbReference>
<reference evidence="3" key="1">
    <citation type="submission" date="2016-11" db="EMBL/GenBank/DDBJ databases">
        <authorList>
            <person name="Varghese N."/>
            <person name="Submissions S."/>
        </authorList>
    </citation>
    <scope>NUCLEOTIDE SEQUENCE [LARGE SCALE GENOMIC DNA]</scope>
    <source>
        <strain evidence="3">DSM 19741</strain>
    </source>
</reference>
<evidence type="ECO:0000313" key="2">
    <source>
        <dbReference type="EMBL" id="SHG23163.1"/>
    </source>
</evidence>
<evidence type="ECO:0000313" key="3">
    <source>
        <dbReference type="Proteomes" id="UP000184036"/>
    </source>
</evidence>
<organism evidence="2 3">
    <name type="scientific">Flavobacterium segetis</name>
    <dbReference type="NCBI Taxonomy" id="271157"/>
    <lineage>
        <taxon>Bacteria</taxon>
        <taxon>Pseudomonadati</taxon>
        <taxon>Bacteroidota</taxon>
        <taxon>Flavobacteriia</taxon>
        <taxon>Flavobacteriales</taxon>
        <taxon>Flavobacteriaceae</taxon>
        <taxon>Flavobacterium</taxon>
    </lineage>
</organism>
<sequence length="344" mass="39695">MKNFLFLIILFSFVSCKVNYQKEVTKIKNKESILNIAFGSCDNQKIKNELWPLINQNNPSVWIWGGDNVYSDTEDMTVLKNNYKIQKQDPEYLSFIKNKIVLGTWDDHDYGANDAGVEYHFKIESQQLLLNFLDTPTNAIQHTRDGVYNSKIIQFNKNKVKVIVLDSRFFRTALTKAEDTKKRFQPNAYGEGTMLGTEQWKWFENELNTSDAQFNVIVSSVQFLSNKHGFEAWDNFPHEIEKLEKMIVSSKARGTFIISGDRHIATFSSKNVDGLAYPLVDFTSSGLTYTSFSGEENPFIKGEVVKDINFGLLQFDFKNNKVVMQIRGKENKLLQEYVQIYPSN</sequence>
<proteinExistence type="predicted"/>
<dbReference type="CDD" id="cd07389">
    <property type="entry name" value="MPP_PhoD"/>
    <property type="match status" value="1"/>
</dbReference>
<dbReference type="RefSeq" id="WP_072991788.1">
    <property type="nucleotide sequence ID" value="NZ_FQWE01000006.1"/>
</dbReference>
<gene>
    <name evidence="2" type="ORF">SAMN05444396_106135</name>
</gene>
<dbReference type="AlphaFoldDB" id="A0A1M5I5V0"/>
<dbReference type="PANTHER" id="PTHR33987:SF1">
    <property type="entry name" value="CALCINEURIN-LIKE METALLO-PHOSPHOESTERASE SUPERFAMILY PROTEIN"/>
    <property type="match status" value="1"/>
</dbReference>
<evidence type="ECO:0000259" key="1">
    <source>
        <dbReference type="Pfam" id="PF09423"/>
    </source>
</evidence>
<protein>
    <submittedName>
        <fullName evidence="2">Alkaline phosphatase D</fullName>
    </submittedName>
</protein>
<dbReference type="Proteomes" id="UP000184036">
    <property type="component" value="Unassembled WGS sequence"/>
</dbReference>
<dbReference type="InterPro" id="IPR029052">
    <property type="entry name" value="Metallo-depent_PP-like"/>
</dbReference>
<dbReference type="InterPro" id="IPR018946">
    <property type="entry name" value="PhoD-like_MPP"/>
</dbReference>
<name>A0A1M5I5V0_9FLAO</name>
<dbReference type="SUPFAM" id="SSF56300">
    <property type="entry name" value="Metallo-dependent phosphatases"/>
    <property type="match status" value="1"/>
</dbReference>